<dbReference type="Proteomes" id="UP000821853">
    <property type="component" value="Chromosome 2"/>
</dbReference>
<evidence type="ECO:0000313" key="6">
    <source>
        <dbReference type="Proteomes" id="UP000821853"/>
    </source>
</evidence>
<name>A0A9J6FX73_HAELO</name>
<dbReference type="Pfam" id="PF18100">
    <property type="entry name" value="PDE4_UCR"/>
    <property type="match status" value="1"/>
</dbReference>
<keyword evidence="6" id="KW-1185">Reference proteome</keyword>
<dbReference type="AlphaFoldDB" id="A0A9J6FX73"/>
<dbReference type="InterPro" id="IPR040844">
    <property type="entry name" value="PDE4_UCR"/>
</dbReference>
<keyword evidence="3" id="KW-0114">cAMP</keyword>
<dbReference type="EMBL" id="JABSTR010000004">
    <property type="protein sequence ID" value="KAH9366644.1"/>
    <property type="molecule type" value="Genomic_DNA"/>
</dbReference>
<reference evidence="5 6" key="1">
    <citation type="journal article" date="2020" name="Cell">
        <title>Large-Scale Comparative Analyses of Tick Genomes Elucidate Their Genetic Diversity and Vector Capacities.</title>
        <authorList>
            <consortium name="Tick Genome and Microbiome Consortium (TIGMIC)"/>
            <person name="Jia N."/>
            <person name="Wang J."/>
            <person name="Shi W."/>
            <person name="Du L."/>
            <person name="Sun Y."/>
            <person name="Zhan W."/>
            <person name="Jiang J.F."/>
            <person name="Wang Q."/>
            <person name="Zhang B."/>
            <person name="Ji P."/>
            <person name="Bell-Sakyi L."/>
            <person name="Cui X.M."/>
            <person name="Yuan T.T."/>
            <person name="Jiang B.G."/>
            <person name="Yang W.F."/>
            <person name="Lam T.T."/>
            <person name="Chang Q.C."/>
            <person name="Ding S.J."/>
            <person name="Wang X.J."/>
            <person name="Zhu J.G."/>
            <person name="Ruan X.D."/>
            <person name="Zhao L."/>
            <person name="Wei J.T."/>
            <person name="Ye R.Z."/>
            <person name="Que T.C."/>
            <person name="Du C.H."/>
            <person name="Zhou Y.H."/>
            <person name="Cheng J.X."/>
            <person name="Dai P.F."/>
            <person name="Guo W.B."/>
            <person name="Han X.H."/>
            <person name="Huang E.J."/>
            <person name="Li L.F."/>
            <person name="Wei W."/>
            <person name="Gao Y.C."/>
            <person name="Liu J.Z."/>
            <person name="Shao H.Z."/>
            <person name="Wang X."/>
            <person name="Wang C.C."/>
            <person name="Yang T.C."/>
            <person name="Huo Q.B."/>
            <person name="Li W."/>
            <person name="Chen H.Y."/>
            <person name="Chen S.E."/>
            <person name="Zhou L.G."/>
            <person name="Ni X.B."/>
            <person name="Tian J.H."/>
            <person name="Sheng Y."/>
            <person name="Liu T."/>
            <person name="Pan Y.S."/>
            <person name="Xia L.Y."/>
            <person name="Li J."/>
            <person name="Zhao F."/>
            <person name="Cao W.C."/>
        </authorList>
    </citation>
    <scope>NUCLEOTIDE SEQUENCE [LARGE SCALE GENOMIC DNA]</scope>
    <source>
        <strain evidence="5">HaeL-2018</strain>
    </source>
</reference>
<keyword evidence="2" id="KW-0378">Hydrolase</keyword>
<accession>A0A9J6FX73</accession>
<evidence type="ECO:0000256" key="1">
    <source>
        <dbReference type="ARBA" id="ARBA00012276"/>
    </source>
</evidence>
<dbReference type="VEuPathDB" id="VectorBase:HLOH_047535"/>
<evidence type="ECO:0000259" key="4">
    <source>
        <dbReference type="Pfam" id="PF18100"/>
    </source>
</evidence>
<sequence>MRVCLQAEAGRCFWSVDHRRCPCFLRDVGEATVPGFTIPSVVDKRSCIALRHGEDQIVTPFAQILASLRSVLNNIKHLTKDVPPT</sequence>
<dbReference type="EC" id="3.1.4.53" evidence="1"/>
<organism evidence="5 6">
    <name type="scientific">Haemaphysalis longicornis</name>
    <name type="common">Bush tick</name>
    <dbReference type="NCBI Taxonomy" id="44386"/>
    <lineage>
        <taxon>Eukaryota</taxon>
        <taxon>Metazoa</taxon>
        <taxon>Ecdysozoa</taxon>
        <taxon>Arthropoda</taxon>
        <taxon>Chelicerata</taxon>
        <taxon>Arachnida</taxon>
        <taxon>Acari</taxon>
        <taxon>Parasitiformes</taxon>
        <taxon>Ixodida</taxon>
        <taxon>Ixodoidea</taxon>
        <taxon>Ixodidae</taxon>
        <taxon>Haemaphysalinae</taxon>
        <taxon>Haemaphysalis</taxon>
    </lineage>
</organism>
<evidence type="ECO:0000256" key="3">
    <source>
        <dbReference type="ARBA" id="ARBA00023149"/>
    </source>
</evidence>
<evidence type="ECO:0000313" key="5">
    <source>
        <dbReference type="EMBL" id="KAH9366644.1"/>
    </source>
</evidence>
<dbReference type="OrthoDB" id="189220at2759"/>
<dbReference type="GO" id="GO:0004115">
    <property type="term" value="F:3',5'-cyclic-AMP phosphodiesterase activity"/>
    <property type="evidence" value="ECO:0007669"/>
    <property type="project" value="UniProtKB-EC"/>
</dbReference>
<proteinExistence type="predicted"/>
<gene>
    <name evidence="5" type="ORF">HPB48_017711</name>
</gene>
<evidence type="ECO:0000256" key="2">
    <source>
        <dbReference type="ARBA" id="ARBA00022801"/>
    </source>
</evidence>
<feature type="domain" description="Phosphodiesterase 4 upstream conserved regions (UCR)" evidence="4">
    <location>
        <begin position="58"/>
        <end position="81"/>
    </location>
</feature>
<comment type="caution">
    <text evidence="5">The sequence shown here is derived from an EMBL/GenBank/DDBJ whole genome shotgun (WGS) entry which is preliminary data.</text>
</comment>
<protein>
    <recommendedName>
        <fullName evidence="1">3',5'-cyclic-AMP phosphodiesterase</fullName>
        <ecNumber evidence="1">3.1.4.53</ecNumber>
    </recommendedName>
</protein>